<evidence type="ECO:0000256" key="1">
    <source>
        <dbReference type="SAM" id="MobiDB-lite"/>
    </source>
</evidence>
<gene>
    <name evidence="2" type="ORF">g.101478</name>
</gene>
<name>A0A1D1YQG6_9ARAE</name>
<dbReference type="AlphaFoldDB" id="A0A1D1YQG6"/>
<protein>
    <submittedName>
        <fullName evidence="2">Uncharacterized protein</fullName>
    </submittedName>
</protein>
<feature type="region of interest" description="Disordered" evidence="1">
    <location>
        <begin position="202"/>
        <end position="245"/>
    </location>
</feature>
<feature type="non-terminal residue" evidence="2">
    <location>
        <position position="1"/>
    </location>
</feature>
<accession>A0A1D1YQG6</accession>
<proteinExistence type="predicted"/>
<evidence type="ECO:0000313" key="2">
    <source>
        <dbReference type="EMBL" id="JAT56883.1"/>
    </source>
</evidence>
<dbReference type="EMBL" id="GDJX01011053">
    <property type="protein sequence ID" value="JAT56883.1"/>
    <property type="molecule type" value="Transcribed_RNA"/>
</dbReference>
<sequence length="245" mass="26164">ESEALALSSVKSSLLSSVRAANDTDIHASGVHRDAEATKMRQYRRHLSLELLPDFEIIDTPVGSSVLDEEKQKEASGYTAHGIFHFPPGADHHIPESSNGAAAMPVEIPNIQTDALIHLPLKQPENGTTMKSIKQVLADSLDSRRGRGRKVAAKPRRGFAAYMNSSLQPSNDGLAVALPVEPGKLSTDASIVPVGLATSSILKKPERGTTTKSSKRTVAESSPSSRRGRGRKVAAKYKGGRGRGK</sequence>
<organism evidence="2">
    <name type="scientific">Anthurium amnicola</name>
    <dbReference type="NCBI Taxonomy" id="1678845"/>
    <lineage>
        <taxon>Eukaryota</taxon>
        <taxon>Viridiplantae</taxon>
        <taxon>Streptophyta</taxon>
        <taxon>Embryophyta</taxon>
        <taxon>Tracheophyta</taxon>
        <taxon>Spermatophyta</taxon>
        <taxon>Magnoliopsida</taxon>
        <taxon>Liliopsida</taxon>
        <taxon>Araceae</taxon>
        <taxon>Pothoideae</taxon>
        <taxon>Potheae</taxon>
        <taxon>Anthurium</taxon>
    </lineage>
</organism>
<feature type="compositionally biased region" description="Basic residues" evidence="1">
    <location>
        <begin position="226"/>
        <end position="245"/>
    </location>
</feature>
<reference evidence="2" key="1">
    <citation type="submission" date="2015-07" db="EMBL/GenBank/DDBJ databases">
        <title>Transcriptome Assembly of Anthurium amnicola.</title>
        <authorList>
            <person name="Suzuki J."/>
        </authorList>
    </citation>
    <scope>NUCLEOTIDE SEQUENCE</scope>
</reference>